<accession>A0A2U9BF02</accession>
<reference evidence="9 10" key="1">
    <citation type="submission" date="2017-12" db="EMBL/GenBank/DDBJ databases">
        <title>Integrating genomic resources of turbot (Scophthalmus maximus) in depth evaluation of genetic and physical mapping variation across individuals.</title>
        <authorList>
            <person name="Martinez P."/>
        </authorList>
    </citation>
    <scope>NUCLEOTIDE SEQUENCE [LARGE SCALE GENOMIC DNA]</scope>
</reference>
<feature type="compositionally biased region" description="Pro residues" evidence="5">
    <location>
        <begin position="214"/>
        <end position="223"/>
    </location>
</feature>
<dbReference type="AlphaFoldDB" id="A0A2U9BF02"/>
<evidence type="ECO:0000256" key="4">
    <source>
        <dbReference type="ARBA" id="ARBA00023136"/>
    </source>
</evidence>
<dbReference type="GO" id="GO:0016020">
    <property type="term" value="C:membrane"/>
    <property type="evidence" value="ECO:0007669"/>
    <property type="project" value="UniProtKB-SubCell"/>
</dbReference>
<evidence type="ECO:0000256" key="3">
    <source>
        <dbReference type="ARBA" id="ARBA00022989"/>
    </source>
</evidence>
<feature type="transmembrane region" description="Helical" evidence="6">
    <location>
        <begin position="83"/>
        <end position="116"/>
    </location>
</feature>
<evidence type="ECO:0000313" key="9">
    <source>
        <dbReference type="EMBL" id="AWP02585.1"/>
    </source>
</evidence>
<evidence type="ECO:0000256" key="2">
    <source>
        <dbReference type="ARBA" id="ARBA00022692"/>
    </source>
</evidence>
<name>A0A2U9BF02_SCOMX</name>
<feature type="region of interest" description="Disordered" evidence="5">
    <location>
        <begin position="153"/>
        <end position="223"/>
    </location>
</feature>
<keyword evidence="10" id="KW-1185">Reference proteome</keyword>
<feature type="domain" description="Shisa N-terminal" evidence="8">
    <location>
        <begin position="24"/>
        <end position="68"/>
    </location>
</feature>
<dbReference type="Pfam" id="PF13908">
    <property type="entry name" value="Shisa_N"/>
    <property type="match status" value="1"/>
</dbReference>
<feature type="chain" id="PRO_5016161498" evidence="7">
    <location>
        <begin position="24"/>
        <end position="223"/>
    </location>
</feature>
<dbReference type="InterPro" id="IPR053891">
    <property type="entry name" value="Shisa_N"/>
</dbReference>
<feature type="signal peptide" evidence="7">
    <location>
        <begin position="1"/>
        <end position="23"/>
    </location>
</feature>
<dbReference type="OrthoDB" id="9949323at2759"/>
<organism evidence="9 10">
    <name type="scientific">Scophthalmus maximus</name>
    <name type="common">Turbot</name>
    <name type="synonym">Psetta maxima</name>
    <dbReference type="NCBI Taxonomy" id="52904"/>
    <lineage>
        <taxon>Eukaryota</taxon>
        <taxon>Metazoa</taxon>
        <taxon>Chordata</taxon>
        <taxon>Craniata</taxon>
        <taxon>Vertebrata</taxon>
        <taxon>Euteleostomi</taxon>
        <taxon>Actinopterygii</taxon>
        <taxon>Neopterygii</taxon>
        <taxon>Teleostei</taxon>
        <taxon>Neoteleostei</taxon>
        <taxon>Acanthomorphata</taxon>
        <taxon>Carangaria</taxon>
        <taxon>Pleuronectiformes</taxon>
        <taxon>Pleuronectoidei</taxon>
        <taxon>Scophthalmidae</taxon>
        <taxon>Scophthalmus</taxon>
    </lineage>
</organism>
<sequence>MVSTVASSLVCILCATRLPAVWADDCSSYWDGGGLYHDTRPCGTWYCCGDCNKKYCCFGQNKRLTQEKQEGCVVRSGKVKNVLVPYIVGGIFACVFPIVLCVGLIICFVCPCCVVYKKCRRRRNQQVAINTTTVINAPQQPLSPQPSHPGYQPVPVLHGYGGQPTPTAPPHSYPEATDPAHCPFPFPLGQQMNPLQTPGQSCLPPTYSELEQPPYNPSYGPNP</sequence>
<keyword evidence="2 6" id="KW-0812">Transmembrane</keyword>
<evidence type="ECO:0000259" key="8">
    <source>
        <dbReference type="Pfam" id="PF13908"/>
    </source>
</evidence>
<keyword evidence="4 6" id="KW-0472">Membrane</keyword>
<feature type="compositionally biased region" description="Polar residues" evidence="5">
    <location>
        <begin position="190"/>
        <end position="200"/>
    </location>
</feature>
<dbReference type="Proteomes" id="UP000246464">
    <property type="component" value="Chromosome 6"/>
</dbReference>
<dbReference type="PANTHER" id="PTHR31395">
    <property type="entry name" value="SHISA"/>
    <property type="match status" value="1"/>
</dbReference>
<evidence type="ECO:0000256" key="5">
    <source>
        <dbReference type="SAM" id="MobiDB-lite"/>
    </source>
</evidence>
<dbReference type="InterPro" id="IPR026910">
    <property type="entry name" value="Shisa"/>
</dbReference>
<evidence type="ECO:0000256" key="6">
    <source>
        <dbReference type="SAM" id="Phobius"/>
    </source>
</evidence>
<protein>
    <submittedName>
        <fullName evidence="9">Shisa4 MGC147482</fullName>
    </submittedName>
</protein>
<keyword evidence="3 6" id="KW-1133">Transmembrane helix</keyword>
<keyword evidence="7" id="KW-0732">Signal</keyword>
<evidence type="ECO:0000313" key="10">
    <source>
        <dbReference type="Proteomes" id="UP000246464"/>
    </source>
</evidence>
<comment type="subcellular location">
    <subcellularLocation>
        <location evidence="1">Membrane</location>
    </subcellularLocation>
</comment>
<evidence type="ECO:0000256" key="1">
    <source>
        <dbReference type="ARBA" id="ARBA00004370"/>
    </source>
</evidence>
<evidence type="ECO:0000256" key="7">
    <source>
        <dbReference type="SAM" id="SignalP"/>
    </source>
</evidence>
<proteinExistence type="predicted"/>
<dbReference type="EMBL" id="CP026248">
    <property type="protein sequence ID" value="AWP02585.1"/>
    <property type="molecule type" value="Genomic_DNA"/>
</dbReference>
<dbReference type="PANTHER" id="PTHR31395:SF5">
    <property type="entry name" value="PROTEIN SHISA-4"/>
    <property type="match status" value="1"/>
</dbReference>
<gene>
    <name evidence="9" type="ORF">SMAX5B_005222</name>
</gene>